<dbReference type="GO" id="GO:0032993">
    <property type="term" value="C:protein-DNA complex"/>
    <property type="evidence" value="ECO:0007669"/>
    <property type="project" value="TreeGrafter"/>
</dbReference>
<evidence type="ECO:0000313" key="6">
    <source>
        <dbReference type="EMBL" id="QJR09909.1"/>
    </source>
</evidence>
<accession>A0A6M4GRE7</accession>
<dbReference type="SUPFAM" id="SSF46894">
    <property type="entry name" value="C-terminal effector domain of the bipartite response regulators"/>
    <property type="match status" value="1"/>
</dbReference>
<dbReference type="PROSITE" id="PS50110">
    <property type="entry name" value="RESPONSE_REGULATORY"/>
    <property type="match status" value="1"/>
</dbReference>
<dbReference type="InterPro" id="IPR011006">
    <property type="entry name" value="CheY-like_superfamily"/>
</dbReference>
<dbReference type="GO" id="GO:0000156">
    <property type="term" value="F:phosphorelay response regulator activity"/>
    <property type="evidence" value="ECO:0007669"/>
    <property type="project" value="TreeGrafter"/>
</dbReference>
<dbReference type="Pfam" id="PF00072">
    <property type="entry name" value="Response_reg"/>
    <property type="match status" value="1"/>
</dbReference>
<feature type="modified residue" description="4-aspartylphosphate" evidence="2">
    <location>
        <position position="57"/>
    </location>
</feature>
<dbReference type="Gene3D" id="1.10.10.10">
    <property type="entry name" value="Winged helix-like DNA-binding domain superfamily/Winged helix DNA-binding domain"/>
    <property type="match status" value="1"/>
</dbReference>
<dbReference type="SMART" id="SM00448">
    <property type="entry name" value="REC"/>
    <property type="match status" value="1"/>
</dbReference>
<dbReference type="PROSITE" id="PS51755">
    <property type="entry name" value="OMPR_PHOB"/>
    <property type="match status" value="1"/>
</dbReference>
<keyword evidence="2" id="KW-0597">Phosphoprotein</keyword>
<dbReference type="InterPro" id="IPR001867">
    <property type="entry name" value="OmpR/PhoB-type_DNA-bd"/>
</dbReference>
<organism evidence="6 7">
    <name type="scientific">Usitatibacter rugosus</name>
    <dbReference type="NCBI Taxonomy" id="2732067"/>
    <lineage>
        <taxon>Bacteria</taxon>
        <taxon>Pseudomonadati</taxon>
        <taxon>Pseudomonadota</taxon>
        <taxon>Betaproteobacteria</taxon>
        <taxon>Nitrosomonadales</taxon>
        <taxon>Usitatibacteraceae</taxon>
        <taxon>Usitatibacter</taxon>
    </lineage>
</organism>
<dbReference type="CDD" id="cd00383">
    <property type="entry name" value="trans_reg_C"/>
    <property type="match status" value="1"/>
</dbReference>
<dbReference type="RefSeq" id="WP_171090012.1">
    <property type="nucleotide sequence ID" value="NZ_CP053069.1"/>
</dbReference>
<dbReference type="InterPro" id="IPR036388">
    <property type="entry name" value="WH-like_DNA-bd_sf"/>
</dbReference>
<dbReference type="Proteomes" id="UP000501534">
    <property type="component" value="Chromosome"/>
</dbReference>
<dbReference type="InterPro" id="IPR039420">
    <property type="entry name" value="WalR-like"/>
</dbReference>
<dbReference type="GO" id="GO:0005829">
    <property type="term" value="C:cytosol"/>
    <property type="evidence" value="ECO:0007669"/>
    <property type="project" value="TreeGrafter"/>
</dbReference>
<dbReference type="PANTHER" id="PTHR48111">
    <property type="entry name" value="REGULATOR OF RPOS"/>
    <property type="match status" value="1"/>
</dbReference>
<evidence type="ECO:0000256" key="2">
    <source>
        <dbReference type="PROSITE-ProRule" id="PRU00169"/>
    </source>
</evidence>
<evidence type="ECO:0000256" key="1">
    <source>
        <dbReference type="ARBA" id="ARBA00023125"/>
    </source>
</evidence>
<reference evidence="6 7" key="1">
    <citation type="submission" date="2020-04" db="EMBL/GenBank/DDBJ databases">
        <title>Usitatibacter rugosus gen. nov., sp. nov. and Usitatibacter palustris sp. nov., novel members of Usitatibacteraceae fam. nov. within the order Nitrosomonadales isolated from soil.</title>
        <authorList>
            <person name="Huber K.J."/>
            <person name="Neumann-Schaal M."/>
            <person name="Geppert A."/>
            <person name="Luckner M."/>
            <person name="Wanner G."/>
            <person name="Overmann J."/>
        </authorList>
    </citation>
    <scope>NUCLEOTIDE SEQUENCE [LARGE SCALE GENOMIC DNA]</scope>
    <source>
        <strain evidence="6 7">0125_3</strain>
    </source>
</reference>
<dbReference type="SMART" id="SM00862">
    <property type="entry name" value="Trans_reg_C"/>
    <property type="match status" value="1"/>
</dbReference>
<dbReference type="KEGG" id="uru:DSM104443_00960"/>
<gene>
    <name evidence="6" type="primary">rstA_2</name>
    <name evidence="6" type="ORF">DSM104443_00960</name>
</gene>
<feature type="domain" description="OmpR/PhoB-type" evidence="5">
    <location>
        <begin position="135"/>
        <end position="237"/>
    </location>
</feature>
<feature type="domain" description="Response regulatory" evidence="4">
    <location>
        <begin position="8"/>
        <end position="122"/>
    </location>
</feature>
<evidence type="ECO:0000259" key="5">
    <source>
        <dbReference type="PROSITE" id="PS51755"/>
    </source>
</evidence>
<sequence length="240" mass="26100">MDAEGKPEILIVTADAGRAASLAAYLAQQQVGITCEPRGDEAFASLRRHEPDAVLIDDGAQHMAGREFCRAAREAGLGLAIVVMGRSDDPLDQVLCLEMGADDYVATHAPWRLLWARLKIALRRAMPPGQGTGNAHTLRHGDFILDRRSLEMRVQQQRVALTPTEFGCLWLLVERAGTVVSRAELREALGSGSAAAAEPGSRAVDTQIFRLRRKLGAVDPDANRIKSVRPFGYLLTPVAR</sequence>
<keyword evidence="7" id="KW-1185">Reference proteome</keyword>
<dbReference type="Gene3D" id="3.40.50.2300">
    <property type="match status" value="1"/>
</dbReference>
<dbReference type="GO" id="GO:0000976">
    <property type="term" value="F:transcription cis-regulatory region binding"/>
    <property type="evidence" value="ECO:0007669"/>
    <property type="project" value="TreeGrafter"/>
</dbReference>
<dbReference type="GO" id="GO:0006355">
    <property type="term" value="P:regulation of DNA-templated transcription"/>
    <property type="evidence" value="ECO:0007669"/>
    <property type="project" value="InterPro"/>
</dbReference>
<feature type="DNA-binding region" description="OmpR/PhoB-type" evidence="3">
    <location>
        <begin position="135"/>
        <end position="237"/>
    </location>
</feature>
<proteinExistence type="predicted"/>
<evidence type="ECO:0000259" key="4">
    <source>
        <dbReference type="PROSITE" id="PS50110"/>
    </source>
</evidence>
<dbReference type="SUPFAM" id="SSF52172">
    <property type="entry name" value="CheY-like"/>
    <property type="match status" value="1"/>
</dbReference>
<keyword evidence="1 3" id="KW-0238">DNA-binding</keyword>
<evidence type="ECO:0000256" key="3">
    <source>
        <dbReference type="PROSITE-ProRule" id="PRU01091"/>
    </source>
</evidence>
<dbReference type="EMBL" id="CP053069">
    <property type="protein sequence ID" value="QJR09909.1"/>
    <property type="molecule type" value="Genomic_DNA"/>
</dbReference>
<dbReference type="PANTHER" id="PTHR48111:SF47">
    <property type="entry name" value="TRANSCRIPTIONAL REGULATORY PROTEIN RSTA"/>
    <property type="match status" value="1"/>
</dbReference>
<dbReference type="InterPro" id="IPR001789">
    <property type="entry name" value="Sig_transdc_resp-reg_receiver"/>
</dbReference>
<dbReference type="Pfam" id="PF00486">
    <property type="entry name" value="Trans_reg_C"/>
    <property type="match status" value="1"/>
</dbReference>
<dbReference type="AlphaFoldDB" id="A0A6M4GRE7"/>
<evidence type="ECO:0000313" key="7">
    <source>
        <dbReference type="Proteomes" id="UP000501534"/>
    </source>
</evidence>
<name>A0A6M4GRE7_9PROT</name>
<protein>
    <submittedName>
        <fullName evidence="6">Transcriptional regulatory protein RstA</fullName>
    </submittedName>
</protein>
<dbReference type="InterPro" id="IPR016032">
    <property type="entry name" value="Sig_transdc_resp-reg_C-effctor"/>
</dbReference>